<dbReference type="InterPro" id="IPR010979">
    <property type="entry name" value="Ribosomal_uS13-like_H2TH"/>
</dbReference>
<keyword evidence="7" id="KW-0863">Zinc-finger</keyword>
<evidence type="ECO:0000256" key="15">
    <source>
        <dbReference type="ARBA" id="ARBA00044632"/>
    </source>
</evidence>
<dbReference type="GO" id="GO:0008270">
    <property type="term" value="F:zinc ion binding"/>
    <property type="evidence" value="ECO:0007669"/>
    <property type="project" value="UniProtKB-KW"/>
</dbReference>
<dbReference type="SMART" id="SM00898">
    <property type="entry name" value="Fapy_DNA_glyco"/>
    <property type="match status" value="1"/>
</dbReference>
<dbReference type="GO" id="GO:0034039">
    <property type="term" value="F:8-oxo-7,8-dihydroguanine DNA N-glycosylase activity"/>
    <property type="evidence" value="ECO:0007669"/>
    <property type="project" value="TreeGrafter"/>
</dbReference>
<dbReference type="GO" id="GO:0006284">
    <property type="term" value="P:base-excision repair"/>
    <property type="evidence" value="ECO:0007669"/>
    <property type="project" value="InterPro"/>
</dbReference>
<protein>
    <submittedName>
        <fullName evidence="18">Unannotated protein</fullName>
    </submittedName>
</protein>
<keyword evidence="9" id="KW-0862">Zinc</keyword>
<evidence type="ECO:0000313" key="18">
    <source>
        <dbReference type="EMBL" id="CAB4623495.1"/>
    </source>
</evidence>
<dbReference type="InterPro" id="IPR015886">
    <property type="entry name" value="H2TH_FPG"/>
</dbReference>
<organism evidence="18">
    <name type="scientific">freshwater metagenome</name>
    <dbReference type="NCBI Taxonomy" id="449393"/>
    <lineage>
        <taxon>unclassified sequences</taxon>
        <taxon>metagenomes</taxon>
        <taxon>ecological metagenomes</taxon>
    </lineage>
</organism>
<proteinExistence type="inferred from homology"/>
<evidence type="ECO:0000256" key="3">
    <source>
        <dbReference type="ARBA" id="ARBA00009409"/>
    </source>
</evidence>
<evidence type="ECO:0000256" key="9">
    <source>
        <dbReference type="ARBA" id="ARBA00022833"/>
    </source>
</evidence>
<evidence type="ECO:0000256" key="11">
    <source>
        <dbReference type="ARBA" id="ARBA00023204"/>
    </source>
</evidence>
<evidence type="ECO:0000256" key="8">
    <source>
        <dbReference type="ARBA" id="ARBA00022801"/>
    </source>
</evidence>
<keyword evidence="12" id="KW-0456">Lyase</keyword>
<comment type="subunit">
    <text evidence="4">Monomer.</text>
</comment>
<name>A0A6J6IFM8_9ZZZZ</name>
<dbReference type="InterPro" id="IPR035937">
    <property type="entry name" value="FPG_N"/>
</dbReference>
<feature type="domain" description="Formamidopyrimidine-DNA glycosylase catalytic" evidence="17">
    <location>
        <begin position="2"/>
        <end position="129"/>
    </location>
</feature>
<evidence type="ECO:0000256" key="5">
    <source>
        <dbReference type="ARBA" id="ARBA00022723"/>
    </source>
</evidence>
<evidence type="ECO:0000256" key="6">
    <source>
        <dbReference type="ARBA" id="ARBA00022763"/>
    </source>
</evidence>
<comment type="similarity">
    <text evidence="3">Belongs to the FPG family.</text>
</comment>
<keyword evidence="10" id="KW-0238">DNA-binding</keyword>
<feature type="domain" description="FPG-type" evidence="16">
    <location>
        <begin position="280"/>
        <end position="314"/>
    </location>
</feature>
<dbReference type="GO" id="GO:0140078">
    <property type="term" value="F:class I DNA-(apurinic or apyrimidinic site) endonuclease activity"/>
    <property type="evidence" value="ECO:0007669"/>
    <property type="project" value="UniProtKB-EC"/>
</dbReference>
<dbReference type="FunFam" id="1.10.8.50:FF:000003">
    <property type="entry name" value="Formamidopyrimidine-DNA glycosylase"/>
    <property type="match status" value="1"/>
</dbReference>
<reference evidence="18" key="1">
    <citation type="submission" date="2020-05" db="EMBL/GenBank/DDBJ databases">
        <authorList>
            <person name="Chiriac C."/>
            <person name="Salcher M."/>
            <person name="Ghai R."/>
            <person name="Kavagutti S V."/>
        </authorList>
    </citation>
    <scope>NUCLEOTIDE SEQUENCE</scope>
</reference>
<evidence type="ECO:0000259" key="17">
    <source>
        <dbReference type="PROSITE" id="PS51068"/>
    </source>
</evidence>
<dbReference type="NCBIfam" id="NF002211">
    <property type="entry name" value="PRK01103.1"/>
    <property type="match status" value="1"/>
</dbReference>
<dbReference type="EMBL" id="CAEZVN010000001">
    <property type="protein sequence ID" value="CAB4623495.1"/>
    <property type="molecule type" value="Genomic_DNA"/>
</dbReference>
<dbReference type="Pfam" id="PF06831">
    <property type="entry name" value="H2TH"/>
    <property type="match status" value="1"/>
</dbReference>
<dbReference type="GO" id="GO:0003684">
    <property type="term" value="F:damaged DNA binding"/>
    <property type="evidence" value="ECO:0007669"/>
    <property type="project" value="InterPro"/>
</dbReference>
<dbReference type="InterPro" id="IPR020629">
    <property type="entry name" value="FPG_Glyclase"/>
</dbReference>
<dbReference type="InterPro" id="IPR012319">
    <property type="entry name" value="FPG_cat"/>
</dbReference>
<dbReference type="PANTHER" id="PTHR22993:SF9">
    <property type="entry name" value="FORMAMIDOPYRIMIDINE-DNA GLYCOSYLASE"/>
    <property type="match status" value="1"/>
</dbReference>
<evidence type="ECO:0000256" key="4">
    <source>
        <dbReference type="ARBA" id="ARBA00011245"/>
    </source>
</evidence>
<dbReference type="SUPFAM" id="SSF46946">
    <property type="entry name" value="S13-like H2TH domain"/>
    <property type="match status" value="1"/>
</dbReference>
<evidence type="ECO:0000256" key="2">
    <source>
        <dbReference type="ARBA" id="ARBA00001947"/>
    </source>
</evidence>
<keyword evidence="5" id="KW-0479">Metal-binding</keyword>
<dbReference type="PANTHER" id="PTHR22993">
    <property type="entry name" value="FORMAMIDOPYRIMIDINE-DNA GLYCOSYLASE"/>
    <property type="match status" value="1"/>
</dbReference>
<evidence type="ECO:0000256" key="7">
    <source>
        <dbReference type="ARBA" id="ARBA00022771"/>
    </source>
</evidence>
<evidence type="ECO:0000256" key="1">
    <source>
        <dbReference type="ARBA" id="ARBA00001668"/>
    </source>
</evidence>
<accession>A0A6J6IFM8</accession>
<dbReference type="InterPro" id="IPR010663">
    <property type="entry name" value="Znf_FPG/IleRS"/>
</dbReference>
<evidence type="ECO:0000256" key="12">
    <source>
        <dbReference type="ARBA" id="ARBA00023239"/>
    </source>
</evidence>
<evidence type="ECO:0000256" key="14">
    <source>
        <dbReference type="ARBA" id="ARBA00023295"/>
    </source>
</evidence>
<dbReference type="PROSITE" id="PS51068">
    <property type="entry name" value="FPG_CAT"/>
    <property type="match status" value="1"/>
</dbReference>
<dbReference type="SUPFAM" id="SSF57716">
    <property type="entry name" value="Glucocorticoid receptor-like (DNA-binding domain)"/>
    <property type="match status" value="1"/>
</dbReference>
<evidence type="ECO:0000256" key="13">
    <source>
        <dbReference type="ARBA" id="ARBA00023268"/>
    </source>
</evidence>
<keyword evidence="6" id="KW-0227">DNA damage</keyword>
<dbReference type="InterPro" id="IPR015887">
    <property type="entry name" value="DNA_glyclase_Znf_dom_DNA_BS"/>
</dbReference>
<comment type="catalytic activity">
    <reaction evidence="15">
        <text>2'-deoxyribonucleotide-(2'-deoxyribose 5'-phosphate)-2'-deoxyribonucleotide-DNA = a 3'-end 2'-deoxyribonucleotide-(2,3-dehydro-2,3-deoxyribose 5'-phosphate)-DNA + a 5'-end 5'-phospho-2'-deoxyribonucleoside-DNA + H(+)</text>
        <dbReference type="Rhea" id="RHEA:66592"/>
        <dbReference type="Rhea" id="RHEA-COMP:13180"/>
        <dbReference type="Rhea" id="RHEA-COMP:16897"/>
        <dbReference type="Rhea" id="RHEA-COMP:17067"/>
        <dbReference type="ChEBI" id="CHEBI:15378"/>
        <dbReference type="ChEBI" id="CHEBI:136412"/>
        <dbReference type="ChEBI" id="CHEBI:157695"/>
        <dbReference type="ChEBI" id="CHEBI:167181"/>
        <dbReference type="EC" id="4.2.99.18"/>
    </reaction>
</comment>
<dbReference type="CDD" id="cd08966">
    <property type="entry name" value="EcFpg-like_N"/>
    <property type="match status" value="1"/>
</dbReference>
<dbReference type="InterPro" id="IPR000214">
    <property type="entry name" value="Znf_DNA_glyclase/AP_lyase"/>
</dbReference>
<dbReference type="Gene3D" id="1.10.8.50">
    <property type="match status" value="1"/>
</dbReference>
<dbReference type="PROSITE" id="PS51066">
    <property type="entry name" value="ZF_FPG_2"/>
    <property type="match status" value="1"/>
</dbReference>
<dbReference type="PROSITE" id="PS01242">
    <property type="entry name" value="ZF_FPG_1"/>
    <property type="match status" value="1"/>
</dbReference>
<dbReference type="Pfam" id="PF06827">
    <property type="entry name" value="zf-FPG_IleRS"/>
    <property type="match status" value="1"/>
</dbReference>
<gene>
    <name evidence="18" type="ORF">UFOPK2001_00033</name>
</gene>
<evidence type="ECO:0000256" key="10">
    <source>
        <dbReference type="ARBA" id="ARBA00023125"/>
    </source>
</evidence>
<keyword evidence="8" id="KW-0378">Hydrolase</keyword>
<comment type="catalytic activity">
    <reaction evidence="1">
        <text>Hydrolysis of DNA containing ring-opened 7-methylguanine residues, releasing 2,6-diamino-4-hydroxy-5-(N-methyl)formamidopyrimidine.</text>
        <dbReference type="EC" id="3.2.2.23"/>
    </reaction>
</comment>
<keyword evidence="11" id="KW-0234">DNA repair</keyword>
<dbReference type="SUPFAM" id="SSF81624">
    <property type="entry name" value="N-terminal domain of MutM-like DNA repair proteins"/>
    <property type="match status" value="1"/>
</dbReference>
<keyword evidence="14" id="KW-0326">Glycosidase</keyword>
<dbReference type="SMART" id="SM01232">
    <property type="entry name" value="H2TH"/>
    <property type="match status" value="1"/>
</dbReference>
<evidence type="ECO:0000259" key="16">
    <source>
        <dbReference type="PROSITE" id="PS51066"/>
    </source>
</evidence>
<comment type="cofactor">
    <cofactor evidence="2">
        <name>Zn(2+)</name>
        <dbReference type="ChEBI" id="CHEBI:29105"/>
    </cofactor>
</comment>
<dbReference type="AlphaFoldDB" id="A0A6J6IFM8"/>
<sequence>MPELPEVETVRAGLAPALTNATVTAIDVLDARSFKRHIGGVEDFIATMVGAKILAVVRRGKFLWMPLELPAGRNPGHKLAMVGHLGMSGQMLLRTPGFTEDKLTRVVIHAISEDGEKVEMRFIDQRLFGSLAIDDLVPTPDGLPGGFSNGLGVSSDGESTWWRNLIPASAAHIMRDPLDEDFDEKFVIAKLKKKNSGIKRVLLDQQTLSGIGNIYADEALWRSQLHYDQPAASLTGPKAKELLQHVREILAKAVTEGGTSFDEQYKNVNGESGYFAVSLNAYGMTGIPCKRCGTQIKRENWMNRGSHFCPKCQKLKG</sequence>
<dbReference type="Pfam" id="PF01149">
    <property type="entry name" value="Fapy_DNA_glyco"/>
    <property type="match status" value="1"/>
</dbReference>
<dbReference type="Gene3D" id="3.20.190.10">
    <property type="entry name" value="MutM-like, N-terminal"/>
    <property type="match status" value="1"/>
</dbReference>
<keyword evidence="13" id="KW-0511">Multifunctional enzyme</keyword>